<protein>
    <recommendedName>
        <fullName evidence="2">RBR-type E3 ubiquitin transferase</fullName>
        <ecNumber evidence="2">2.3.2.31</ecNumber>
    </recommendedName>
</protein>
<dbReference type="PROSITE" id="PS00518">
    <property type="entry name" value="ZF_RING_1"/>
    <property type="match status" value="1"/>
</dbReference>
<dbReference type="PANTHER" id="PTHR11685">
    <property type="entry name" value="RBR FAMILY RING FINGER AND IBR DOMAIN-CONTAINING"/>
    <property type="match status" value="1"/>
</dbReference>
<dbReference type="InterPro" id="IPR017907">
    <property type="entry name" value="Znf_RING_CS"/>
</dbReference>
<dbReference type="GO" id="GO:0008270">
    <property type="term" value="F:zinc ion binding"/>
    <property type="evidence" value="ECO:0007669"/>
    <property type="project" value="UniProtKB-KW"/>
</dbReference>
<evidence type="ECO:0000256" key="8">
    <source>
        <dbReference type="ARBA" id="ARBA00022833"/>
    </source>
</evidence>
<evidence type="ECO:0000313" key="11">
    <source>
        <dbReference type="Proteomes" id="UP001296104"/>
    </source>
</evidence>
<dbReference type="EMBL" id="CAVMBE010000039">
    <property type="protein sequence ID" value="CAK4030698.1"/>
    <property type="molecule type" value="Genomic_DNA"/>
</dbReference>
<evidence type="ECO:0000256" key="4">
    <source>
        <dbReference type="ARBA" id="ARBA00022723"/>
    </source>
</evidence>
<dbReference type="Pfam" id="PF00097">
    <property type="entry name" value="zf-C3HC4"/>
    <property type="match status" value="1"/>
</dbReference>
<dbReference type="AlphaFoldDB" id="A0AAI9EBZ7"/>
<gene>
    <name evidence="10" type="ORF">LECACI_7A005856</name>
</gene>
<dbReference type="InterPro" id="IPR031127">
    <property type="entry name" value="E3_UB_ligase_RBR"/>
</dbReference>
<evidence type="ECO:0000256" key="1">
    <source>
        <dbReference type="ARBA" id="ARBA00001798"/>
    </source>
</evidence>
<evidence type="ECO:0000256" key="6">
    <source>
        <dbReference type="ARBA" id="ARBA00022771"/>
    </source>
</evidence>
<dbReference type="SUPFAM" id="SSF57850">
    <property type="entry name" value="RING/U-box"/>
    <property type="match status" value="1"/>
</dbReference>
<dbReference type="CDD" id="cd20335">
    <property type="entry name" value="BRcat_RBR"/>
    <property type="match status" value="1"/>
</dbReference>
<keyword evidence="8" id="KW-0862">Zinc</keyword>
<evidence type="ECO:0000256" key="3">
    <source>
        <dbReference type="ARBA" id="ARBA00022679"/>
    </source>
</evidence>
<dbReference type="SMART" id="SM00647">
    <property type="entry name" value="IBR"/>
    <property type="match status" value="1"/>
</dbReference>
<dbReference type="GO" id="GO:0016567">
    <property type="term" value="P:protein ubiquitination"/>
    <property type="evidence" value="ECO:0007669"/>
    <property type="project" value="InterPro"/>
</dbReference>
<dbReference type="PROSITE" id="PS51873">
    <property type="entry name" value="TRIAD"/>
    <property type="match status" value="1"/>
</dbReference>
<evidence type="ECO:0000256" key="7">
    <source>
        <dbReference type="ARBA" id="ARBA00022786"/>
    </source>
</evidence>
<comment type="catalytic activity">
    <reaction evidence="1">
        <text>[E2 ubiquitin-conjugating enzyme]-S-ubiquitinyl-L-cysteine + [acceptor protein]-L-lysine = [E2 ubiquitin-conjugating enzyme]-L-cysteine + [acceptor protein]-N(6)-ubiquitinyl-L-lysine.</text>
        <dbReference type="EC" id="2.3.2.31"/>
    </reaction>
</comment>
<keyword evidence="4" id="KW-0479">Metal-binding</keyword>
<organism evidence="10 11">
    <name type="scientific">Lecanosticta acicola</name>
    <dbReference type="NCBI Taxonomy" id="111012"/>
    <lineage>
        <taxon>Eukaryota</taxon>
        <taxon>Fungi</taxon>
        <taxon>Dikarya</taxon>
        <taxon>Ascomycota</taxon>
        <taxon>Pezizomycotina</taxon>
        <taxon>Dothideomycetes</taxon>
        <taxon>Dothideomycetidae</taxon>
        <taxon>Mycosphaerellales</taxon>
        <taxon>Mycosphaerellaceae</taxon>
        <taxon>Lecanosticta</taxon>
    </lineage>
</organism>
<evidence type="ECO:0000313" key="10">
    <source>
        <dbReference type="EMBL" id="CAK4030698.1"/>
    </source>
</evidence>
<keyword evidence="3" id="KW-0808">Transferase</keyword>
<comment type="caution">
    <text evidence="10">The sequence shown here is derived from an EMBL/GenBank/DDBJ whole genome shotgun (WGS) entry which is preliminary data.</text>
</comment>
<dbReference type="EC" id="2.3.2.31" evidence="2"/>
<keyword evidence="7" id="KW-0833">Ubl conjugation pathway</keyword>
<keyword evidence="6" id="KW-0863">Zinc-finger</keyword>
<dbReference type="InterPro" id="IPR013083">
    <property type="entry name" value="Znf_RING/FYVE/PHD"/>
</dbReference>
<evidence type="ECO:0000256" key="5">
    <source>
        <dbReference type="ARBA" id="ARBA00022737"/>
    </source>
</evidence>
<proteinExistence type="predicted"/>
<dbReference type="InterPro" id="IPR044066">
    <property type="entry name" value="TRIAD_supradom"/>
</dbReference>
<name>A0AAI9EBZ7_9PEZI</name>
<reference evidence="10" key="1">
    <citation type="submission" date="2023-11" db="EMBL/GenBank/DDBJ databases">
        <authorList>
            <person name="Alioto T."/>
            <person name="Alioto T."/>
            <person name="Gomez Garrido J."/>
        </authorList>
    </citation>
    <scope>NUCLEOTIDE SEQUENCE</scope>
</reference>
<accession>A0AAI9EBZ7</accession>
<dbReference type="GO" id="GO:0061630">
    <property type="term" value="F:ubiquitin protein ligase activity"/>
    <property type="evidence" value="ECO:0007669"/>
    <property type="project" value="UniProtKB-EC"/>
</dbReference>
<feature type="domain" description="RING-type" evidence="9">
    <location>
        <begin position="172"/>
        <end position="338"/>
    </location>
</feature>
<keyword evidence="11" id="KW-1185">Reference proteome</keyword>
<evidence type="ECO:0000259" key="9">
    <source>
        <dbReference type="PROSITE" id="PS51873"/>
    </source>
</evidence>
<dbReference type="InterPro" id="IPR018957">
    <property type="entry name" value="Znf_C3HC4_RING-type"/>
</dbReference>
<dbReference type="Gene3D" id="3.30.40.10">
    <property type="entry name" value="Zinc/RING finger domain, C3HC4 (zinc finger)"/>
    <property type="match status" value="1"/>
</dbReference>
<dbReference type="Proteomes" id="UP001296104">
    <property type="component" value="Unassembled WGS sequence"/>
</dbReference>
<evidence type="ECO:0000256" key="2">
    <source>
        <dbReference type="ARBA" id="ARBA00012251"/>
    </source>
</evidence>
<dbReference type="Pfam" id="PF01485">
    <property type="entry name" value="IBR"/>
    <property type="match status" value="1"/>
</dbReference>
<sequence>MSATTSTPLPAEGPSTLVEDVIAALMLQLADIDEYEATKKGKYKADDIPDLEVAYASYLDEIKAQLQILDDIKLAHSIANAVSVDAEAIEEVVRAESQAQRDRQVALLMDAGDTDVEPPPPYTESAQETSIEAEIERLGLYSDGEDSDSTIAGPSEPYVRRQVTAMQKLGRQGTQCIACADSFRAVDVTKLECKHVYCKDCLHTFIMRGIVERDLNLLPPRCCGETVPFEVIKSVLEEDELVAFQDGQLERDTRDKTYCSNAECGRFVSPVDITAGKAVCRHCGTQSCALCKQTFHEDDCPADIDLQDTLQLGRELNWRRCFSCRALVSIDFGCNHMM</sequence>
<keyword evidence="5" id="KW-0677">Repeat</keyword>
<dbReference type="InterPro" id="IPR002867">
    <property type="entry name" value="IBR_dom"/>
</dbReference>